<dbReference type="OrthoDB" id="5957327at2759"/>
<keyword evidence="4" id="KW-0067">ATP-binding</keyword>
<dbReference type="PANTHER" id="PTHR46239">
    <property type="entry name" value="DNA REPAIR PROTEIN RAD51 HOMOLOG 3 RAD51C"/>
    <property type="match status" value="1"/>
</dbReference>
<dbReference type="GO" id="GO:0033065">
    <property type="term" value="C:Rad51C-XRCC3 complex"/>
    <property type="evidence" value="ECO:0007669"/>
    <property type="project" value="TreeGrafter"/>
</dbReference>
<keyword evidence="6" id="KW-0539">Nucleus</keyword>
<dbReference type="AlphaFoldDB" id="A0A6A4ID22"/>
<dbReference type="GO" id="GO:0005657">
    <property type="term" value="C:replication fork"/>
    <property type="evidence" value="ECO:0007669"/>
    <property type="project" value="TreeGrafter"/>
</dbReference>
<evidence type="ECO:0000256" key="6">
    <source>
        <dbReference type="ARBA" id="ARBA00023242"/>
    </source>
</evidence>
<proteinExistence type="predicted"/>
<dbReference type="SUPFAM" id="SSF52540">
    <property type="entry name" value="P-loop containing nucleoside triphosphate hydrolases"/>
    <property type="match status" value="1"/>
</dbReference>
<comment type="subcellular location">
    <subcellularLocation>
        <location evidence="1">Nucleus</location>
    </subcellularLocation>
</comment>
<name>A0A6A4ID22_9AGAR</name>
<sequence length="320" mass="34179">MYNQSQPLSSLPLPPSTLSTLTQAGYETLEDLPHNDPANQLTNALKTSLEASQALYPSQRHGTFGGSALPSTQSAAALIESRKLRSIPFTTRCPPVNGLLNGGLPEGHILELSGPPGSPKELVLLNILRSFVEAGRTVLFVDCQGMCDPRLIDGYVKGIPAAAQLVSYVKINNLTDFIMLMHNLPLYSSISLLAISCISFPFQNSVHSAKSSLLEKIKQTLTKLSSQNVTVVVTSQLSTKMLKPDGTAGSFDSAGARGVMTPQLDSTYLPSGKTSRVLLSLSGTTSGIVRLLAPVKPGKHSLVKPFEIRGHVLEETEGEM</sequence>
<keyword evidence="5" id="KW-0234">DNA repair</keyword>
<keyword evidence="3" id="KW-0227">DNA damage</keyword>
<dbReference type="GO" id="GO:0005524">
    <property type="term" value="F:ATP binding"/>
    <property type="evidence" value="ECO:0007669"/>
    <property type="project" value="UniProtKB-KW"/>
</dbReference>
<dbReference type="GO" id="GO:0033063">
    <property type="term" value="C:Rad51B-Rad51C-Rad51D-XRCC2 complex"/>
    <property type="evidence" value="ECO:0007669"/>
    <property type="project" value="TreeGrafter"/>
</dbReference>
<evidence type="ECO:0000313" key="7">
    <source>
        <dbReference type="EMBL" id="KAE9407900.1"/>
    </source>
</evidence>
<evidence type="ECO:0000256" key="4">
    <source>
        <dbReference type="ARBA" id="ARBA00022840"/>
    </source>
</evidence>
<evidence type="ECO:0000313" key="8">
    <source>
        <dbReference type="Proteomes" id="UP000799118"/>
    </source>
</evidence>
<dbReference type="EMBL" id="ML769393">
    <property type="protein sequence ID" value="KAE9407900.1"/>
    <property type="molecule type" value="Genomic_DNA"/>
</dbReference>
<dbReference type="GO" id="GO:0007131">
    <property type="term" value="P:reciprocal meiotic recombination"/>
    <property type="evidence" value="ECO:0007669"/>
    <property type="project" value="TreeGrafter"/>
</dbReference>
<evidence type="ECO:0000256" key="2">
    <source>
        <dbReference type="ARBA" id="ARBA00022741"/>
    </source>
</evidence>
<organism evidence="7 8">
    <name type="scientific">Gymnopus androsaceus JB14</name>
    <dbReference type="NCBI Taxonomy" id="1447944"/>
    <lineage>
        <taxon>Eukaryota</taxon>
        <taxon>Fungi</taxon>
        <taxon>Dikarya</taxon>
        <taxon>Basidiomycota</taxon>
        <taxon>Agaricomycotina</taxon>
        <taxon>Agaricomycetes</taxon>
        <taxon>Agaricomycetidae</taxon>
        <taxon>Agaricales</taxon>
        <taxon>Marasmiineae</taxon>
        <taxon>Omphalotaceae</taxon>
        <taxon>Gymnopus</taxon>
    </lineage>
</organism>
<dbReference type="Proteomes" id="UP000799118">
    <property type="component" value="Unassembled WGS sequence"/>
</dbReference>
<dbReference type="InterPro" id="IPR027417">
    <property type="entry name" value="P-loop_NTPase"/>
</dbReference>
<dbReference type="Gene3D" id="3.40.50.300">
    <property type="entry name" value="P-loop containing nucleotide triphosphate hydrolases"/>
    <property type="match status" value="1"/>
</dbReference>
<accession>A0A6A4ID22</accession>
<evidence type="ECO:0008006" key="9">
    <source>
        <dbReference type="Google" id="ProtNLM"/>
    </source>
</evidence>
<dbReference type="InterPro" id="IPR052093">
    <property type="entry name" value="HR_Repair_Mediator"/>
</dbReference>
<dbReference type="PANTHER" id="PTHR46239:SF1">
    <property type="entry name" value="DNA REPAIR PROTEIN RAD51 HOMOLOG 3"/>
    <property type="match status" value="1"/>
</dbReference>
<evidence type="ECO:0000256" key="5">
    <source>
        <dbReference type="ARBA" id="ARBA00023204"/>
    </source>
</evidence>
<evidence type="ECO:0000256" key="3">
    <source>
        <dbReference type="ARBA" id="ARBA00022763"/>
    </source>
</evidence>
<evidence type="ECO:0000256" key="1">
    <source>
        <dbReference type="ARBA" id="ARBA00004123"/>
    </source>
</evidence>
<gene>
    <name evidence="7" type="ORF">BT96DRAFT_914266</name>
</gene>
<dbReference type="GO" id="GO:0008821">
    <property type="term" value="F:crossover junction DNA endonuclease activity"/>
    <property type="evidence" value="ECO:0007669"/>
    <property type="project" value="TreeGrafter"/>
</dbReference>
<protein>
    <recommendedName>
        <fullName evidence="9">P-loop containing nucleoside triphosphate hydrolase protein</fullName>
    </recommendedName>
</protein>
<dbReference type="GO" id="GO:0000707">
    <property type="term" value="P:meiotic DNA recombinase assembly"/>
    <property type="evidence" value="ECO:0007669"/>
    <property type="project" value="TreeGrafter"/>
</dbReference>
<keyword evidence="2" id="KW-0547">Nucleotide-binding</keyword>
<dbReference type="GO" id="GO:0000400">
    <property type="term" value="F:four-way junction DNA binding"/>
    <property type="evidence" value="ECO:0007669"/>
    <property type="project" value="TreeGrafter"/>
</dbReference>
<reference evidence="7" key="1">
    <citation type="journal article" date="2019" name="Environ. Microbiol.">
        <title>Fungal ecological strategies reflected in gene transcription - a case study of two litter decomposers.</title>
        <authorList>
            <person name="Barbi F."/>
            <person name="Kohler A."/>
            <person name="Barry K."/>
            <person name="Baskaran P."/>
            <person name="Daum C."/>
            <person name="Fauchery L."/>
            <person name="Ihrmark K."/>
            <person name="Kuo A."/>
            <person name="LaButti K."/>
            <person name="Lipzen A."/>
            <person name="Morin E."/>
            <person name="Grigoriev I.V."/>
            <person name="Henrissat B."/>
            <person name="Lindahl B."/>
            <person name="Martin F."/>
        </authorList>
    </citation>
    <scope>NUCLEOTIDE SEQUENCE</scope>
    <source>
        <strain evidence="7">JB14</strain>
    </source>
</reference>
<keyword evidence="8" id="KW-1185">Reference proteome</keyword>